<keyword evidence="3" id="KW-1185">Reference proteome</keyword>
<dbReference type="InterPro" id="IPR010657">
    <property type="entry name" value="ImpA_N"/>
</dbReference>
<proteinExistence type="predicted"/>
<feature type="domain" description="ImpA N-terminal" evidence="1">
    <location>
        <begin position="15"/>
        <end position="131"/>
    </location>
</feature>
<dbReference type="STRING" id="83771.SAMN02910357_01544"/>
<dbReference type="RefSeq" id="WP_078929487.1">
    <property type="nucleotide sequence ID" value="NZ_FUXX01000057.1"/>
</dbReference>
<dbReference type="Pfam" id="PF06812">
    <property type="entry name" value="ImpA_N"/>
    <property type="match status" value="1"/>
</dbReference>
<evidence type="ECO:0000313" key="2">
    <source>
        <dbReference type="EMBL" id="SKA69237.1"/>
    </source>
</evidence>
<protein>
    <submittedName>
        <fullName evidence="2">Type VI secretion-associated protein, ImpA family</fullName>
    </submittedName>
</protein>
<dbReference type="PANTHER" id="PTHR37951">
    <property type="entry name" value="CYTOPLASMIC PROTEIN-RELATED"/>
    <property type="match status" value="1"/>
</dbReference>
<name>A0A1T4VWC3_9GAMM</name>
<reference evidence="3" key="1">
    <citation type="submission" date="2017-02" db="EMBL/GenBank/DDBJ databases">
        <authorList>
            <person name="Varghese N."/>
            <person name="Submissions S."/>
        </authorList>
    </citation>
    <scope>NUCLEOTIDE SEQUENCE [LARGE SCALE GENOMIC DNA]</scope>
    <source>
        <strain evidence="3">DSM 3072</strain>
    </source>
</reference>
<dbReference type="InterPro" id="IPR017740">
    <property type="entry name" value="TssA-like"/>
</dbReference>
<dbReference type="EMBL" id="FUXX01000057">
    <property type="protein sequence ID" value="SKA69237.1"/>
    <property type="molecule type" value="Genomic_DNA"/>
</dbReference>
<dbReference type="PANTHER" id="PTHR37951:SF1">
    <property type="entry name" value="TYPE VI SECRETION SYSTEM COMPONENT TSSA1"/>
    <property type="match status" value="1"/>
</dbReference>
<accession>A0A1T4VWC3</accession>
<dbReference type="AlphaFoldDB" id="A0A1T4VWC3"/>
<evidence type="ECO:0000259" key="1">
    <source>
        <dbReference type="Pfam" id="PF06812"/>
    </source>
</evidence>
<organism evidence="2 3">
    <name type="scientific">Succinivibrio dextrinosolvens DSM 3072</name>
    <dbReference type="NCBI Taxonomy" id="1123324"/>
    <lineage>
        <taxon>Bacteria</taxon>
        <taxon>Pseudomonadati</taxon>
        <taxon>Pseudomonadota</taxon>
        <taxon>Gammaproteobacteria</taxon>
        <taxon>Aeromonadales</taxon>
        <taxon>Succinivibrionaceae</taxon>
        <taxon>Succinivibrio</taxon>
    </lineage>
</organism>
<evidence type="ECO:0000313" key="3">
    <source>
        <dbReference type="Proteomes" id="UP000242432"/>
    </source>
</evidence>
<sequence length="362" mass="40452">MDFPDLSTLTSELPENRCGENCEYEQIYMDLDALAVGVPDSEMGTSVTEGKDPDFSKLCSSCLSLWEKTRDLRVATYYTIGLSCTSGLDGLKFGLQVIDYLIDSMWDDFYPKLDPEDDNDPTERVNILHMLSPQSGSYNDPIRFIFHLRENRFVDSLPYTIKDVMFVKGLIEGNADNEVDPIVLNAELNGVSEDEMSNRRQCVDDIMDLLTKISSSMNEKMGNSGYLNLETLISEMKNIKKCFSSYSKVAASSDVSDSVQDNEVSADPVSAGNTVPSEKVNLGFDIKSYVVSDRGDALMLIKKCSDFFAKTEPTSPLPFLLNRALRMSDMNLLDIMREIDENSVSKAMEQLGVIQKSEEESS</sequence>
<dbReference type="Proteomes" id="UP000242432">
    <property type="component" value="Unassembled WGS sequence"/>
</dbReference>
<gene>
    <name evidence="2" type="ORF">SAMN02745213_02183</name>
</gene>